<dbReference type="GO" id="GO:0005886">
    <property type="term" value="C:plasma membrane"/>
    <property type="evidence" value="ECO:0007669"/>
    <property type="project" value="TreeGrafter"/>
</dbReference>
<evidence type="ECO:0000256" key="2">
    <source>
        <dbReference type="ARBA" id="ARBA00022553"/>
    </source>
</evidence>
<dbReference type="Pfam" id="PF01237">
    <property type="entry name" value="Oxysterol_BP"/>
    <property type="match status" value="1"/>
</dbReference>
<feature type="non-terminal residue" evidence="3">
    <location>
        <position position="281"/>
    </location>
</feature>
<dbReference type="GO" id="GO:0032934">
    <property type="term" value="F:sterol binding"/>
    <property type="evidence" value="ECO:0007669"/>
    <property type="project" value="TreeGrafter"/>
</dbReference>
<dbReference type="GO" id="GO:0097038">
    <property type="term" value="C:perinuclear endoplasmic reticulum"/>
    <property type="evidence" value="ECO:0007669"/>
    <property type="project" value="TreeGrafter"/>
</dbReference>
<dbReference type="InterPro" id="IPR037239">
    <property type="entry name" value="OSBP_sf"/>
</dbReference>
<keyword evidence="4" id="KW-1185">Reference proteome</keyword>
<dbReference type="Gene3D" id="2.40.160.120">
    <property type="match status" value="1"/>
</dbReference>
<dbReference type="GO" id="GO:0120009">
    <property type="term" value="P:intermembrane lipid transfer"/>
    <property type="evidence" value="ECO:0007669"/>
    <property type="project" value="UniProtKB-ARBA"/>
</dbReference>
<dbReference type="FunFam" id="2.40.160.120:FF:000001">
    <property type="entry name" value="Oxysterol-binding protein"/>
    <property type="match status" value="1"/>
</dbReference>
<dbReference type="SUPFAM" id="SSF144000">
    <property type="entry name" value="Oxysterol-binding protein-like"/>
    <property type="match status" value="1"/>
</dbReference>
<dbReference type="Proteomes" id="UP000663828">
    <property type="component" value="Unassembled WGS sequence"/>
</dbReference>
<evidence type="ECO:0000313" key="3">
    <source>
        <dbReference type="EMBL" id="CAF1686294.1"/>
    </source>
</evidence>
<dbReference type="EMBL" id="CAJNOR010016926">
    <property type="protein sequence ID" value="CAF1686294.1"/>
    <property type="molecule type" value="Genomic_DNA"/>
</dbReference>
<dbReference type="Gene3D" id="3.30.70.3490">
    <property type="match status" value="1"/>
</dbReference>
<dbReference type="PANTHER" id="PTHR10972">
    <property type="entry name" value="OXYSTEROL-BINDING PROTEIN-RELATED"/>
    <property type="match status" value="1"/>
</dbReference>
<protein>
    <recommendedName>
        <fullName evidence="5">Oxysterol-binding protein</fullName>
    </recommendedName>
</protein>
<accession>A0A816HIJ2</accession>
<dbReference type="AlphaFoldDB" id="A0A816HIJ2"/>
<gene>
    <name evidence="3" type="ORF">XAT740_LOCUS62009</name>
</gene>
<name>A0A816HIJ2_ADIRI</name>
<comment type="similarity">
    <text evidence="1">Belongs to the OSBP family.</text>
</comment>
<keyword evidence="2" id="KW-0597">Phosphoprotein</keyword>
<proteinExistence type="inferred from homology"/>
<sequence>DLVEQVSHHPPALATHAEGQGWTMYQEFTMGSKFRGQYLSVTPLGYSHLIFKNTGNHFTWKKVTTLVNNIIVGKLWIDNVGEMDIINHTTKDVCKLKYFQYSYFSKDVPHKVTGVVTDSNSQARWVLSGTWTEKIEGGPVESPSSRHTHSHHMETHNMKVLWQRRMPPAYLEKMYNFTELAIELNEDEPGVAPTDTRRRPDQRLMEEARWDEANQEKLRLEEKQRQVRRQRENEAGGHDLYKSKWFKKQYDPLTESDMYVYTNEYWECKAKQDWSRCDDIF</sequence>
<dbReference type="InterPro" id="IPR000648">
    <property type="entry name" value="Oxysterol-bd"/>
</dbReference>
<organism evidence="3 4">
    <name type="scientific">Adineta ricciae</name>
    <name type="common">Rotifer</name>
    <dbReference type="NCBI Taxonomy" id="249248"/>
    <lineage>
        <taxon>Eukaryota</taxon>
        <taxon>Metazoa</taxon>
        <taxon>Spiralia</taxon>
        <taxon>Gnathifera</taxon>
        <taxon>Rotifera</taxon>
        <taxon>Eurotatoria</taxon>
        <taxon>Bdelloidea</taxon>
        <taxon>Adinetida</taxon>
        <taxon>Adinetidae</taxon>
        <taxon>Adineta</taxon>
    </lineage>
</organism>
<dbReference type="GO" id="GO:0005829">
    <property type="term" value="C:cytosol"/>
    <property type="evidence" value="ECO:0007669"/>
    <property type="project" value="TreeGrafter"/>
</dbReference>
<evidence type="ECO:0008006" key="5">
    <source>
        <dbReference type="Google" id="ProtNLM"/>
    </source>
</evidence>
<evidence type="ECO:0000313" key="4">
    <source>
        <dbReference type="Proteomes" id="UP000663828"/>
    </source>
</evidence>
<comment type="caution">
    <text evidence="3">The sequence shown here is derived from an EMBL/GenBank/DDBJ whole genome shotgun (WGS) entry which is preliminary data.</text>
</comment>
<dbReference type="PANTHER" id="PTHR10972:SF205">
    <property type="entry name" value="OXYSTEROL-BINDING PROTEIN 1"/>
    <property type="match status" value="1"/>
</dbReference>
<evidence type="ECO:0000256" key="1">
    <source>
        <dbReference type="ARBA" id="ARBA00008842"/>
    </source>
</evidence>
<reference evidence="3" key="1">
    <citation type="submission" date="2021-02" db="EMBL/GenBank/DDBJ databases">
        <authorList>
            <person name="Nowell W R."/>
        </authorList>
    </citation>
    <scope>NUCLEOTIDE SEQUENCE</scope>
</reference>